<dbReference type="OrthoDB" id="3227568at2759"/>
<comment type="caution">
    <text evidence="2">The sequence shown here is derived from an EMBL/GenBank/DDBJ whole genome shotgun (WGS) entry which is preliminary data.</text>
</comment>
<name>A0A8H5D3L7_9AGAR</name>
<organism evidence="2 3">
    <name type="scientific">Leucocoprinus leucothites</name>
    <dbReference type="NCBI Taxonomy" id="201217"/>
    <lineage>
        <taxon>Eukaryota</taxon>
        <taxon>Fungi</taxon>
        <taxon>Dikarya</taxon>
        <taxon>Basidiomycota</taxon>
        <taxon>Agaricomycotina</taxon>
        <taxon>Agaricomycetes</taxon>
        <taxon>Agaricomycetidae</taxon>
        <taxon>Agaricales</taxon>
        <taxon>Agaricineae</taxon>
        <taxon>Agaricaceae</taxon>
        <taxon>Leucocoprinus</taxon>
    </lineage>
</organism>
<reference evidence="2 3" key="1">
    <citation type="journal article" date="2020" name="ISME J.">
        <title>Uncovering the hidden diversity of litter-decomposition mechanisms in mushroom-forming fungi.</title>
        <authorList>
            <person name="Floudas D."/>
            <person name="Bentzer J."/>
            <person name="Ahren D."/>
            <person name="Johansson T."/>
            <person name="Persson P."/>
            <person name="Tunlid A."/>
        </authorList>
    </citation>
    <scope>NUCLEOTIDE SEQUENCE [LARGE SCALE GENOMIC DNA]</scope>
    <source>
        <strain evidence="2 3">CBS 146.42</strain>
    </source>
</reference>
<evidence type="ECO:0000313" key="2">
    <source>
        <dbReference type="EMBL" id="KAF5352593.1"/>
    </source>
</evidence>
<dbReference type="Proteomes" id="UP000559027">
    <property type="component" value="Unassembled WGS sequence"/>
</dbReference>
<dbReference type="EMBL" id="JAACJO010000011">
    <property type="protein sequence ID" value="KAF5352593.1"/>
    <property type="molecule type" value="Genomic_DNA"/>
</dbReference>
<accession>A0A8H5D3L7</accession>
<evidence type="ECO:0000313" key="3">
    <source>
        <dbReference type="Proteomes" id="UP000559027"/>
    </source>
</evidence>
<evidence type="ECO:0000256" key="1">
    <source>
        <dbReference type="SAM" id="MobiDB-lite"/>
    </source>
</evidence>
<sequence length="253" mass="27955">MHSNYLSISTATIPWTHRLANILRVPSLSNTPRSVQHFTGEIWKHIFSICVYSDLEHVDTMSISSRNRRFARLEQSGLSGVILYEIPVKHRSDGRTCPGVTLEEVFGSKEGNYEDGMNMKELLGSTDARLVYFPAYACTSFFIGQVMHTFLAGDCHLQLRPALNGFFVFTDSSDQDGYQSAESIVDESAVAAQICGVEDSEGSAASNSDEDERLSEKFDSSVDSLGPPTPPRLDSPPIHDFNTVLLDILAPEK</sequence>
<gene>
    <name evidence="2" type="ORF">D9756_006338</name>
</gene>
<protein>
    <submittedName>
        <fullName evidence="2">Uncharacterized protein</fullName>
    </submittedName>
</protein>
<proteinExistence type="predicted"/>
<keyword evidence="3" id="KW-1185">Reference proteome</keyword>
<feature type="region of interest" description="Disordered" evidence="1">
    <location>
        <begin position="200"/>
        <end position="239"/>
    </location>
</feature>
<dbReference type="AlphaFoldDB" id="A0A8H5D3L7"/>